<keyword evidence="4" id="KW-1185">Reference proteome</keyword>
<sequence length="102" mass="11660">MTQKRSNPQRPHAWCVYIIRASDDRLYTGITTDLEKRWRAHDGGRGGAKFFRGRRPAHLCFVETGHDRSSASRREATIKRMTRRQKLQLIAASATPVPLNGD</sequence>
<dbReference type="InterPro" id="IPR035901">
    <property type="entry name" value="GIY-YIG_endonuc_sf"/>
</dbReference>
<gene>
    <name evidence="3" type="ORF">FKG94_14395</name>
</gene>
<dbReference type="EMBL" id="VHSG01000013">
    <property type="protein sequence ID" value="TQV78253.1"/>
    <property type="molecule type" value="Genomic_DNA"/>
</dbReference>
<dbReference type="PROSITE" id="PS50164">
    <property type="entry name" value="GIY_YIG"/>
    <property type="match status" value="1"/>
</dbReference>
<dbReference type="InterPro" id="IPR050190">
    <property type="entry name" value="UPF0213_domain"/>
</dbReference>
<dbReference type="InterPro" id="IPR000305">
    <property type="entry name" value="GIY-YIG_endonuc"/>
</dbReference>
<evidence type="ECO:0000256" key="1">
    <source>
        <dbReference type="ARBA" id="ARBA00007435"/>
    </source>
</evidence>
<feature type="domain" description="GIY-YIG" evidence="2">
    <location>
        <begin position="12"/>
        <end position="88"/>
    </location>
</feature>
<evidence type="ECO:0000313" key="3">
    <source>
        <dbReference type="EMBL" id="TQV78253.1"/>
    </source>
</evidence>
<evidence type="ECO:0000313" key="4">
    <source>
        <dbReference type="Proteomes" id="UP000319732"/>
    </source>
</evidence>
<proteinExistence type="inferred from homology"/>
<dbReference type="Pfam" id="PF01541">
    <property type="entry name" value="GIY-YIG"/>
    <property type="match status" value="1"/>
</dbReference>
<dbReference type="PANTHER" id="PTHR34477:SF1">
    <property type="entry name" value="UPF0213 PROTEIN YHBQ"/>
    <property type="match status" value="1"/>
</dbReference>
<reference evidence="3 4" key="1">
    <citation type="submission" date="2019-06" db="EMBL/GenBank/DDBJ databases">
        <title>Whole genome sequence for Cellvibrionaceae sp. R142.</title>
        <authorList>
            <person name="Wang G."/>
        </authorList>
    </citation>
    <scope>NUCLEOTIDE SEQUENCE [LARGE SCALE GENOMIC DNA]</scope>
    <source>
        <strain evidence="3 4">R142</strain>
    </source>
</reference>
<dbReference type="Proteomes" id="UP000319732">
    <property type="component" value="Unassembled WGS sequence"/>
</dbReference>
<dbReference type="OrthoDB" id="9797095at2"/>
<dbReference type="AlphaFoldDB" id="A0A545TLZ8"/>
<name>A0A545TLZ8_9GAMM</name>
<comment type="similarity">
    <text evidence="1">Belongs to the UPF0213 family.</text>
</comment>
<evidence type="ECO:0000259" key="2">
    <source>
        <dbReference type="PROSITE" id="PS50164"/>
    </source>
</evidence>
<accession>A0A545TLZ8</accession>
<organism evidence="3 4">
    <name type="scientific">Exilibacterium tricleocarpae</name>
    <dbReference type="NCBI Taxonomy" id="2591008"/>
    <lineage>
        <taxon>Bacteria</taxon>
        <taxon>Pseudomonadati</taxon>
        <taxon>Pseudomonadota</taxon>
        <taxon>Gammaproteobacteria</taxon>
        <taxon>Cellvibrionales</taxon>
        <taxon>Cellvibrionaceae</taxon>
        <taxon>Exilibacterium</taxon>
    </lineage>
</organism>
<dbReference type="SUPFAM" id="SSF82771">
    <property type="entry name" value="GIY-YIG endonuclease"/>
    <property type="match status" value="1"/>
</dbReference>
<protein>
    <submittedName>
        <fullName evidence="3">GIY-YIG nuclease family protein</fullName>
    </submittedName>
</protein>
<dbReference type="PANTHER" id="PTHR34477">
    <property type="entry name" value="UPF0213 PROTEIN YHBQ"/>
    <property type="match status" value="1"/>
</dbReference>
<comment type="caution">
    <text evidence="3">The sequence shown here is derived from an EMBL/GenBank/DDBJ whole genome shotgun (WGS) entry which is preliminary data.</text>
</comment>
<dbReference type="RefSeq" id="WP_142905033.1">
    <property type="nucleotide sequence ID" value="NZ_ML660094.1"/>
</dbReference>
<dbReference type="Gene3D" id="3.40.1440.10">
    <property type="entry name" value="GIY-YIG endonuclease"/>
    <property type="match status" value="1"/>
</dbReference>
<dbReference type="CDD" id="cd10456">
    <property type="entry name" value="GIY-YIG_UPF0213"/>
    <property type="match status" value="1"/>
</dbReference>